<dbReference type="GO" id="GO:0016301">
    <property type="term" value="F:kinase activity"/>
    <property type="evidence" value="ECO:0007669"/>
    <property type="project" value="InterPro"/>
</dbReference>
<accession>A0A831RNI6</accession>
<comment type="caution">
    <text evidence="2">The sequence shown here is derived from an EMBL/GenBank/DDBJ whole genome shotgun (WGS) entry which is preliminary data.</text>
</comment>
<name>A0A831RNI6_9GAMM</name>
<feature type="domain" description="DAGKc" evidence="1">
    <location>
        <begin position="1"/>
        <end position="60"/>
    </location>
</feature>
<evidence type="ECO:0000313" key="2">
    <source>
        <dbReference type="EMBL" id="HEB95784.1"/>
    </source>
</evidence>
<dbReference type="PROSITE" id="PS50146">
    <property type="entry name" value="DAGK"/>
    <property type="match status" value="1"/>
</dbReference>
<dbReference type="AlphaFoldDB" id="A0A831RNI6"/>
<dbReference type="SUPFAM" id="SSF111331">
    <property type="entry name" value="NAD kinase/diacylglycerol kinase-like"/>
    <property type="match status" value="2"/>
</dbReference>
<evidence type="ECO:0000259" key="1">
    <source>
        <dbReference type="PROSITE" id="PS50146"/>
    </source>
</evidence>
<dbReference type="InterPro" id="IPR001206">
    <property type="entry name" value="Diacylglycerol_kinase_cat_dom"/>
</dbReference>
<dbReference type="Proteomes" id="UP000886251">
    <property type="component" value="Unassembled WGS sequence"/>
</dbReference>
<protein>
    <recommendedName>
        <fullName evidence="1">DAGKc domain-containing protein</fullName>
    </recommendedName>
</protein>
<dbReference type="EMBL" id="DRKP01000059">
    <property type="protein sequence ID" value="HEB95784.1"/>
    <property type="molecule type" value="Genomic_DNA"/>
</dbReference>
<dbReference type="Gene3D" id="2.60.200.40">
    <property type="match status" value="1"/>
</dbReference>
<organism evidence="2">
    <name type="scientific">Sedimenticola thiotaurini</name>
    <dbReference type="NCBI Taxonomy" id="1543721"/>
    <lineage>
        <taxon>Bacteria</taxon>
        <taxon>Pseudomonadati</taxon>
        <taxon>Pseudomonadota</taxon>
        <taxon>Gammaproteobacteria</taxon>
        <taxon>Chromatiales</taxon>
        <taxon>Sedimenticolaceae</taxon>
        <taxon>Sedimenticola</taxon>
    </lineage>
</organism>
<proteinExistence type="predicted"/>
<sequence>MANTSRVILNGKGAANDAVRAAVGALRKRGHSIGVRVTWEGGDAARLAREALREGVDRLVGPEGTEEGAVIVLAVGNGCQAGGRVPITPAAELDDGLLDLILVRDFPAAEFGRVLAELQDLRNPDNRFVYYLQLAAFRLEGDRELPINLDGEPYHWKEIDFQCLPGALRAVLPRACPLVSTAQS</sequence>
<dbReference type="InterPro" id="IPR016064">
    <property type="entry name" value="NAD/diacylglycerol_kinase_sf"/>
</dbReference>
<gene>
    <name evidence="2" type="ORF">ENI96_05065</name>
</gene>
<reference evidence="2" key="1">
    <citation type="journal article" date="2020" name="mSystems">
        <title>Genome- and Community-Level Interaction Insights into Carbon Utilization and Element Cycling Functions of Hydrothermarchaeota in Hydrothermal Sediment.</title>
        <authorList>
            <person name="Zhou Z."/>
            <person name="Liu Y."/>
            <person name="Xu W."/>
            <person name="Pan J."/>
            <person name="Luo Z.H."/>
            <person name="Li M."/>
        </authorList>
    </citation>
    <scope>NUCLEOTIDE SEQUENCE [LARGE SCALE GENOMIC DNA]</scope>
    <source>
        <strain evidence="2">HyVt-443</strain>
    </source>
</reference>
<dbReference type="Pfam" id="PF19279">
    <property type="entry name" value="YegS_C"/>
    <property type="match status" value="1"/>
</dbReference>
<dbReference type="InterPro" id="IPR045540">
    <property type="entry name" value="YegS/DAGK_C"/>
</dbReference>